<proteinExistence type="predicted"/>
<evidence type="ECO:0000256" key="1">
    <source>
        <dbReference type="SAM" id="Phobius"/>
    </source>
</evidence>
<dbReference type="InterPro" id="IPR015449">
    <property type="entry name" value="K_chnl_Ca-activ_SK"/>
</dbReference>
<dbReference type="GO" id="GO:0034220">
    <property type="term" value="P:monoatomic ion transmembrane transport"/>
    <property type="evidence" value="ECO:0007669"/>
    <property type="project" value="UniProtKB-KW"/>
</dbReference>
<dbReference type="InterPro" id="IPR013099">
    <property type="entry name" value="K_chnl_dom"/>
</dbReference>
<feature type="domain" description="Potassium channel" evidence="2">
    <location>
        <begin position="24"/>
        <end position="97"/>
    </location>
</feature>
<comment type="caution">
    <text evidence="3">The sequence shown here is derived from an EMBL/GenBank/DDBJ whole genome shotgun (WGS) entry which is preliminary data.</text>
</comment>
<organism evidence="3 4">
    <name type="scientific">Rhodoferax potami</name>
    <dbReference type="NCBI Taxonomy" id="3068338"/>
    <lineage>
        <taxon>Bacteria</taxon>
        <taxon>Pseudomonadati</taxon>
        <taxon>Pseudomonadota</taxon>
        <taxon>Betaproteobacteria</taxon>
        <taxon>Burkholderiales</taxon>
        <taxon>Comamonadaceae</taxon>
        <taxon>Rhodoferax</taxon>
    </lineage>
</organism>
<evidence type="ECO:0000313" key="4">
    <source>
        <dbReference type="Proteomes" id="UP001321700"/>
    </source>
</evidence>
<dbReference type="Gene3D" id="1.10.287.70">
    <property type="match status" value="1"/>
</dbReference>
<keyword evidence="3" id="KW-0406">Ion transport</keyword>
<accession>A0ABU3KP38</accession>
<name>A0ABU3KP38_9BURK</name>
<feature type="transmembrane region" description="Helical" evidence="1">
    <location>
        <begin position="48"/>
        <end position="65"/>
    </location>
</feature>
<sequence length="141" mass="15352">MRKVKLHKLVIGRRGLAYSLGLCMLILGIGGLGFWVLEPRAETYSDGLWLAFTTAATVGYGDIVPSTHASRFFAVLVVLMGLAVLSLVTASVAAMLVEVEERAVDSELLREIHALRLEVRHLREEVHAQQTASGKEKADAP</sequence>
<dbReference type="RefSeq" id="WP_313874908.1">
    <property type="nucleotide sequence ID" value="NZ_JAVBIK010000001.1"/>
</dbReference>
<keyword evidence="1" id="KW-0812">Transmembrane</keyword>
<reference evidence="3 4" key="1">
    <citation type="submission" date="2023-08" db="EMBL/GenBank/DDBJ databases">
        <title>Rhodoferax potami sp. nov. and Rhodoferax mekongensis sp. nov., isolated from the Mekong River in Thailand.</title>
        <authorList>
            <person name="Kitikhun S."/>
            <person name="Charoenyingcharoen P."/>
            <person name="Siriarchawattana P."/>
            <person name="Likhitrattanapisal S."/>
            <person name="Nilsakha T."/>
            <person name="Chanpet A."/>
            <person name="Rattanawaree P."/>
            <person name="Ingsriswang S."/>
        </authorList>
    </citation>
    <scope>NUCLEOTIDE SEQUENCE [LARGE SCALE GENOMIC DNA]</scope>
    <source>
        <strain evidence="3 4">TBRC 17660</strain>
    </source>
</reference>
<keyword evidence="4" id="KW-1185">Reference proteome</keyword>
<dbReference type="Proteomes" id="UP001321700">
    <property type="component" value="Unassembled WGS sequence"/>
</dbReference>
<keyword evidence="1" id="KW-1133">Transmembrane helix</keyword>
<dbReference type="Pfam" id="PF07885">
    <property type="entry name" value="Ion_trans_2"/>
    <property type="match status" value="1"/>
</dbReference>
<feature type="transmembrane region" description="Helical" evidence="1">
    <location>
        <begin position="72"/>
        <end position="97"/>
    </location>
</feature>
<protein>
    <submittedName>
        <fullName evidence="3">Potassium channel family protein</fullName>
    </submittedName>
</protein>
<dbReference type="SUPFAM" id="SSF81324">
    <property type="entry name" value="Voltage-gated potassium channels"/>
    <property type="match status" value="1"/>
</dbReference>
<evidence type="ECO:0000259" key="2">
    <source>
        <dbReference type="Pfam" id="PF07885"/>
    </source>
</evidence>
<evidence type="ECO:0000313" key="3">
    <source>
        <dbReference type="EMBL" id="MDT7519213.1"/>
    </source>
</evidence>
<keyword evidence="1" id="KW-0472">Membrane</keyword>
<feature type="transmembrane region" description="Helical" evidence="1">
    <location>
        <begin position="16"/>
        <end position="36"/>
    </location>
</feature>
<gene>
    <name evidence="3" type="ORF">RAE19_10895</name>
</gene>
<dbReference type="PANTHER" id="PTHR10153">
    <property type="entry name" value="SMALL CONDUCTANCE CALCIUM-ACTIVATED POTASSIUM CHANNEL"/>
    <property type="match status" value="1"/>
</dbReference>
<keyword evidence="3" id="KW-0813">Transport</keyword>
<dbReference type="EMBL" id="JAVBIK010000001">
    <property type="protein sequence ID" value="MDT7519213.1"/>
    <property type="molecule type" value="Genomic_DNA"/>
</dbReference>
<keyword evidence="3" id="KW-0407">Ion channel</keyword>